<accession>A0ABU6EGH5</accession>
<comment type="caution">
    <text evidence="1">The sequence shown here is derived from an EMBL/GenBank/DDBJ whole genome shotgun (WGS) entry which is preliminary data.</text>
</comment>
<proteinExistence type="predicted"/>
<dbReference type="EMBL" id="JAMZOO010000003">
    <property type="protein sequence ID" value="MEB6857576.1"/>
    <property type="molecule type" value="Genomic_DNA"/>
</dbReference>
<gene>
    <name evidence="1" type="ORF">NA736_11085</name>
</gene>
<dbReference type="RefSeq" id="WP_109391030.1">
    <property type="nucleotide sequence ID" value="NZ_JAMZOO010000003.1"/>
</dbReference>
<evidence type="ECO:0000313" key="2">
    <source>
        <dbReference type="Proteomes" id="UP001332939"/>
    </source>
</evidence>
<evidence type="ECO:0000313" key="1">
    <source>
        <dbReference type="EMBL" id="MEB6857576.1"/>
    </source>
</evidence>
<dbReference type="Proteomes" id="UP001332939">
    <property type="component" value="Unassembled WGS sequence"/>
</dbReference>
<reference evidence="1 2" key="1">
    <citation type="submission" date="2022-05" db="EMBL/GenBank/DDBJ databases">
        <title>Whole genome sequences of Escherichia coli of fish isolates collected from Assam, India.</title>
        <authorList>
            <person name="Sudha S."/>
            <person name="Muneeb K.H."/>
            <person name="Rakshit O."/>
            <person name="Mendem S.K."/>
            <person name="Raisen C."/>
            <person name="Holmes M.A."/>
            <person name="Shome B.R."/>
            <person name="Sivaraman G.K."/>
        </authorList>
    </citation>
    <scope>NUCLEOTIDE SEQUENCE [LARGE SCALE GENOMIC DNA]</scope>
    <source>
        <strain evidence="1 2">278</strain>
    </source>
</reference>
<name>A0ABU6EGH5_9GAMM</name>
<protein>
    <submittedName>
        <fullName evidence="1">Uncharacterized protein</fullName>
    </submittedName>
</protein>
<organism evidence="1 2">
    <name type="scientific">Proteus cibi</name>
    <dbReference type="NCBI Taxonomy" id="2050966"/>
    <lineage>
        <taxon>Bacteria</taxon>
        <taxon>Pseudomonadati</taxon>
        <taxon>Pseudomonadota</taxon>
        <taxon>Gammaproteobacteria</taxon>
        <taxon>Enterobacterales</taxon>
        <taxon>Morganellaceae</taxon>
        <taxon>Proteus</taxon>
    </lineage>
</organism>
<keyword evidence="2" id="KW-1185">Reference proteome</keyword>
<sequence>MIALQNKKGQGIDLICKVEPTPPPPDWVTFEIKTVMKDKYGANSTPTGGKASEIQKDYIKNIEMHSFIARELFNEGRNDYRLMESQLDILTDIEKNLNKTNMAGYKLTVAINNKFDVVGNNKYKDFYILEELIK</sequence>